<reference evidence="2" key="1">
    <citation type="journal article" date="2011" name="Plant Physiol.">
        <title>Comprehensive sequence analysis of 24,783 barley full-length cDNAs derived from 12 clone libraries.</title>
        <authorList>
            <person name="Matsumoto T."/>
            <person name="Tanaka T."/>
            <person name="Sakai H."/>
            <person name="Amano N."/>
            <person name="Kanamori H."/>
            <person name="Kurita K."/>
            <person name="Kikuta A."/>
            <person name="Kamiya K."/>
            <person name="Yamamoto M."/>
            <person name="Ikawa H."/>
            <person name="Fujii N."/>
            <person name="Hori K."/>
            <person name="Itoh T."/>
            <person name="Sato K."/>
        </authorList>
    </citation>
    <scope>NUCLEOTIDE SEQUENCE</scope>
    <source>
        <tissue evidence="2">Flower</tissue>
    </source>
</reference>
<dbReference type="AlphaFoldDB" id="F2EL35"/>
<protein>
    <submittedName>
        <fullName evidence="2">Predicted protein</fullName>
    </submittedName>
</protein>
<organism evidence="2">
    <name type="scientific">Hordeum vulgare subsp. vulgare</name>
    <name type="common">Domesticated barley</name>
    <dbReference type="NCBI Taxonomy" id="112509"/>
    <lineage>
        <taxon>Eukaryota</taxon>
        <taxon>Viridiplantae</taxon>
        <taxon>Streptophyta</taxon>
        <taxon>Embryophyta</taxon>
        <taxon>Tracheophyta</taxon>
        <taxon>Spermatophyta</taxon>
        <taxon>Magnoliopsida</taxon>
        <taxon>Liliopsida</taxon>
        <taxon>Poales</taxon>
        <taxon>Poaceae</taxon>
        <taxon>BOP clade</taxon>
        <taxon>Pooideae</taxon>
        <taxon>Triticodae</taxon>
        <taxon>Triticeae</taxon>
        <taxon>Hordeinae</taxon>
        <taxon>Hordeum</taxon>
    </lineage>
</organism>
<feature type="region of interest" description="Disordered" evidence="1">
    <location>
        <begin position="45"/>
        <end position="78"/>
    </location>
</feature>
<sequence>MSLQAATHGGSVAPAAGALPGLRRGQLCVQLQMTVICCLHHGNQAAERGRRAESGPRGEPRGPGPGGRDDAEARGGGGALRTWTNLAMVEALLSFP</sequence>
<proteinExistence type="evidence at transcript level"/>
<dbReference type="GeneID" id="123424660"/>
<dbReference type="EMBL" id="AK376863">
    <property type="protein sequence ID" value="BAK08057.1"/>
    <property type="molecule type" value="mRNA"/>
</dbReference>
<name>F2EL35_HORVV</name>
<accession>F2EL35</accession>
<evidence type="ECO:0000256" key="1">
    <source>
        <dbReference type="SAM" id="MobiDB-lite"/>
    </source>
</evidence>
<evidence type="ECO:0000313" key="2">
    <source>
        <dbReference type="EMBL" id="BAK08057.1"/>
    </source>
</evidence>
<dbReference type="KEGG" id="hvg:123424660"/>
<dbReference type="RefSeq" id="XP_044964249.1">
    <property type="nucleotide sequence ID" value="XM_045108314.1"/>
</dbReference>
<feature type="compositionally biased region" description="Basic and acidic residues" evidence="1">
    <location>
        <begin position="47"/>
        <end position="60"/>
    </location>
</feature>